<keyword evidence="5" id="KW-0472">Membrane</keyword>
<dbReference type="CDD" id="cd02892">
    <property type="entry name" value="SQCY_1"/>
    <property type="match status" value="1"/>
</dbReference>
<dbReference type="InterPro" id="IPR008930">
    <property type="entry name" value="Terpenoid_cyclase/PrenylTrfase"/>
</dbReference>
<comment type="similarity">
    <text evidence="1">Belongs to the terpene cyclase/mutase family.</text>
</comment>
<feature type="compositionally biased region" description="Low complexity" evidence="4">
    <location>
        <begin position="211"/>
        <end position="222"/>
    </location>
</feature>
<dbReference type="NCBIfam" id="TIGR01787">
    <property type="entry name" value="squalene_cyclas"/>
    <property type="match status" value="1"/>
</dbReference>
<gene>
    <name evidence="8" type="ORF">SEMRO_1016_G231620.1</name>
</gene>
<dbReference type="EMBL" id="CAICTM010001014">
    <property type="protein sequence ID" value="CAB9519429.1"/>
    <property type="molecule type" value="Genomic_DNA"/>
</dbReference>
<dbReference type="Pfam" id="PF13243">
    <property type="entry name" value="SQHop_cyclase_C"/>
    <property type="match status" value="1"/>
</dbReference>
<name>A0A9N8EFT8_9STRA</name>
<dbReference type="Gene3D" id="1.50.10.20">
    <property type="match status" value="2"/>
</dbReference>
<dbReference type="InterPro" id="IPR032697">
    <property type="entry name" value="SQ_cyclase_N"/>
</dbReference>
<dbReference type="SUPFAM" id="SSF48239">
    <property type="entry name" value="Terpenoid cyclases/Protein prenyltransferases"/>
    <property type="match status" value="2"/>
</dbReference>
<evidence type="ECO:0000259" key="6">
    <source>
        <dbReference type="Pfam" id="PF13243"/>
    </source>
</evidence>
<keyword evidence="5" id="KW-1133">Transmembrane helix</keyword>
<evidence type="ECO:0000313" key="8">
    <source>
        <dbReference type="EMBL" id="CAB9519429.1"/>
    </source>
</evidence>
<feature type="transmembrane region" description="Helical" evidence="5">
    <location>
        <begin position="12"/>
        <end position="35"/>
    </location>
</feature>
<dbReference type="GO" id="GO:0005811">
    <property type="term" value="C:lipid droplet"/>
    <property type="evidence" value="ECO:0007669"/>
    <property type="project" value="InterPro"/>
</dbReference>
<evidence type="ECO:0000259" key="7">
    <source>
        <dbReference type="Pfam" id="PF13249"/>
    </source>
</evidence>
<proteinExistence type="inferred from homology"/>
<accession>A0A9N8EFT8</accession>
<evidence type="ECO:0000256" key="2">
    <source>
        <dbReference type="ARBA" id="ARBA00022737"/>
    </source>
</evidence>
<feature type="region of interest" description="Disordered" evidence="4">
    <location>
        <begin position="190"/>
        <end position="255"/>
    </location>
</feature>
<keyword evidence="9" id="KW-1185">Reference proteome</keyword>
<feature type="compositionally biased region" description="Polar residues" evidence="4">
    <location>
        <begin position="246"/>
        <end position="255"/>
    </location>
</feature>
<keyword evidence="2" id="KW-0677">Repeat</keyword>
<comment type="caution">
    <text evidence="8">The sequence shown here is derived from an EMBL/GenBank/DDBJ whole genome shotgun (WGS) entry which is preliminary data.</text>
</comment>
<feature type="domain" description="Squalene cyclase C-terminal" evidence="6">
    <location>
        <begin position="612"/>
        <end position="968"/>
    </location>
</feature>
<dbReference type="Pfam" id="PF13249">
    <property type="entry name" value="SQHop_cyclase_N"/>
    <property type="match status" value="1"/>
</dbReference>
<dbReference type="Proteomes" id="UP001153069">
    <property type="component" value="Unassembled WGS sequence"/>
</dbReference>
<protein>
    <submittedName>
        <fullName evidence="8">Cycloartenol Synthase</fullName>
    </submittedName>
</protein>
<organism evidence="8 9">
    <name type="scientific">Seminavis robusta</name>
    <dbReference type="NCBI Taxonomy" id="568900"/>
    <lineage>
        <taxon>Eukaryota</taxon>
        <taxon>Sar</taxon>
        <taxon>Stramenopiles</taxon>
        <taxon>Ochrophyta</taxon>
        <taxon>Bacillariophyta</taxon>
        <taxon>Bacillariophyceae</taxon>
        <taxon>Bacillariophycidae</taxon>
        <taxon>Naviculales</taxon>
        <taxon>Naviculaceae</taxon>
        <taxon>Seminavis</taxon>
    </lineage>
</organism>
<dbReference type="InterPro" id="IPR018333">
    <property type="entry name" value="Squalene_cyclase"/>
</dbReference>
<evidence type="ECO:0000256" key="5">
    <source>
        <dbReference type="SAM" id="Phobius"/>
    </source>
</evidence>
<dbReference type="InterPro" id="IPR032696">
    <property type="entry name" value="SQ_cyclase_C"/>
</dbReference>
<evidence type="ECO:0000313" key="9">
    <source>
        <dbReference type="Proteomes" id="UP001153069"/>
    </source>
</evidence>
<keyword evidence="5" id="KW-0812">Transmembrane</keyword>
<dbReference type="PANTHER" id="PTHR11764">
    <property type="entry name" value="TERPENE CYCLASE/MUTASE FAMILY MEMBER"/>
    <property type="match status" value="1"/>
</dbReference>
<evidence type="ECO:0000256" key="4">
    <source>
        <dbReference type="SAM" id="MobiDB-lite"/>
    </source>
</evidence>
<evidence type="ECO:0000256" key="3">
    <source>
        <dbReference type="ARBA" id="ARBA00023235"/>
    </source>
</evidence>
<evidence type="ECO:0000256" key="1">
    <source>
        <dbReference type="ARBA" id="ARBA00009755"/>
    </source>
</evidence>
<dbReference type="PANTHER" id="PTHR11764:SF20">
    <property type="entry name" value="LANOSTEROL SYNTHASE"/>
    <property type="match status" value="1"/>
</dbReference>
<sequence>MLSEVVCYSGDEIVRLIGGLAFAILVTSCFSGFSFQGTPLTELGKRPLGNGLWSFLLDYYQSGVGVWGYDPVQGAFAAPLRVRFHLVGWLVLWASLLSITPLLDNNQECLSSEFPIPLSVLQTGAVSLFLYSFFQYVVHYLLPAVSYPGGARDHKIQRIPKWTDSTTELPTFATQNWRCVAAEESHEVSKKRFEGTTGKLTGEPSGRQMWTNQPKNDTTTTTKNDKQEELIKELAAGGRTDKPGTFNPSKNPNSCDQLFRANQIRAYLAKPGNKPPDNSTEKPKSVKEALRKAAHFYSMLQMDDGHWGGDYGGPHFLMPGLIVVWYIMGKPTLMMDEQAQQLMKHYILVHQQSDGGWGTHIESPSTMFGTTLMYVAMRLLGVPEDDSAAVAGRKFLHAQGGAIMTSSWAKFYLCLLGVMDWKAHNSVPPEMWLLPNFTPFHPGRMWCHARMVYLPMSYLYSRRYVYTQAKTDPVISSLRKELYVEKDYDSIPWSSTRHWVAPMDNYSPIPPLMKFIQNVLACYENWAVFQPFKNFVRKYANDFCADYMAVEDLQTNYIDIGPVNKVLNMLSAFDVAGSDLQNKHVMNHMLRVQDYLWVADDGMKMQGYNGSQCWDTSFAIQGYYESDLMDEFPEVSKKVWSYFEKCQILCSDAAQASPAYKYESAELRKQYYRHLSEGGWPFSTSAHGWPISDCTAEGLKGVLCLLKSKTVQEGVNKNNLKPISDERLEKAISVIITYQNEDGGWPTYENNRGFGWYESLNPSEAFGDIMIDYSYVECSMACLTALYEFQQRFPKTRCREVQHSLDTGRNFLKSIQREDGSWYGSWACCFCYGTWFGIEGLVKSGEPLDSVPLQKACKFLLKQQRPNGGWGEDFTSCFDKDYAQNGMDAYGDEGSSVVNTSWALLALACAECKDTEAIKHGVQYLMKRQLPCGDWPQEGIAGVFNRSCGITYTAYRNVFPIWAMGRCQSVYGKQLDE</sequence>
<dbReference type="GO" id="GO:0031559">
    <property type="term" value="F:oxidosqualene cyclase activity"/>
    <property type="evidence" value="ECO:0007669"/>
    <property type="project" value="UniProtKB-ARBA"/>
</dbReference>
<dbReference type="OrthoDB" id="21502at2759"/>
<reference evidence="8" key="1">
    <citation type="submission" date="2020-06" db="EMBL/GenBank/DDBJ databases">
        <authorList>
            <consortium name="Plant Systems Biology data submission"/>
        </authorList>
    </citation>
    <scope>NUCLEOTIDE SEQUENCE</scope>
    <source>
        <strain evidence="8">D6</strain>
    </source>
</reference>
<dbReference type="GO" id="GO:0016104">
    <property type="term" value="P:triterpenoid biosynthetic process"/>
    <property type="evidence" value="ECO:0007669"/>
    <property type="project" value="InterPro"/>
</dbReference>
<dbReference type="AlphaFoldDB" id="A0A9N8EFT8"/>
<feature type="domain" description="Squalene cyclase N-terminal" evidence="7">
    <location>
        <begin position="292"/>
        <end position="599"/>
    </location>
</feature>
<feature type="compositionally biased region" description="Basic and acidic residues" evidence="4">
    <location>
        <begin position="223"/>
        <end position="232"/>
    </location>
</feature>
<keyword evidence="3" id="KW-0413">Isomerase</keyword>
<dbReference type="FunFam" id="1.50.10.20:FF:000002">
    <property type="entry name" value="Terpene cyclase/mutase family member"/>
    <property type="match status" value="1"/>
</dbReference>
<dbReference type="SFLD" id="SFLDG01016">
    <property type="entry name" value="Prenyltransferase_Like_2"/>
    <property type="match status" value="1"/>
</dbReference>